<reference evidence="2 4" key="1">
    <citation type="submission" date="2024-11" db="EMBL/GenBank/DDBJ databases">
        <title>Chromosome-level genome assembly of the freshwater bivalve Anodonta woodiana.</title>
        <authorList>
            <person name="Chen X."/>
        </authorList>
    </citation>
    <scope>NUCLEOTIDE SEQUENCE [LARGE SCALE GENOMIC DNA]</scope>
    <source>
        <strain evidence="2">MN2024</strain>
        <tissue evidence="2">Gills</tissue>
    </source>
</reference>
<dbReference type="AlphaFoldDB" id="A0ABD3X767"/>
<keyword evidence="4" id="KW-1185">Reference proteome</keyword>
<evidence type="ECO:0000313" key="3">
    <source>
        <dbReference type="EMBL" id="KAL3880736.1"/>
    </source>
</evidence>
<dbReference type="EMBL" id="JBJQND010000004">
    <property type="protein sequence ID" value="KAL3880736.1"/>
    <property type="molecule type" value="Genomic_DNA"/>
</dbReference>
<protein>
    <submittedName>
        <fullName evidence="2">Uncharacterized protein</fullName>
    </submittedName>
</protein>
<feature type="non-terminal residue" evidence="2">
    <location>
        <position position="1"/>
    </location>
</feature>
<sequence>SDMQMKDESTAEVRIPDGHACAPKFVQGMQYVIMANHITPNLEEIQLCERSEESGTYC</sequence>
<evidence type="ECO:0000313" key="4">
    <source>
        <dbReference type="Proteomes" id="UP001634394"/>
    </source>
</evidence>
<evidence type="ECO:0000313" key="2">
    <source>
        <dbReference type="EMBL" id="KAL3880735.1"/>
    </source>
</evidence>
<organism evidence="2 4">
    <name type="scientific">Sinanodonta woodiana</name>
    <name type="common">Chinese pond mussel</name>
    <name type="synonym">Anodonta woodiana</name>
    <dbReference type="NCBI Taxonomy" id="1069815"/>
    <lineage>
        <taxon>Eukaryota</taxon>
        <taxon>Metazoa</taxon>
        <taxon>Spiralia</taxon>
        <taxon>Lophotrochozoa</taxon>
        <taxon>Mollusca</taxon>
        <taxon>Bivalvia</taxon>
        <taxon>Autobranchia</taxon>
        <taxon>Heteroconchia</taxon>
        <taxon>Palaeoheterodonta</taxon>
        <taxon>Unionida</taxon>
        <taxon>Unionoidea</taxon>
        <taxon>Unionidae</taxon>
        <taxon>Unioninae</taxon>
        <taxon>Sinanodonta</taxon>
    </lineage>
</organism>
<accession>A0ABD3X767</accession>
<comment type="caution">
    <text evidence="2">The sequence shown here is derived from an EMBL/GenBank/DDBJ whole genome shotgun (WGS) entry which is preliminary data.</text>
</comment>
<dbReference type="Proteomes" id="UP001634394">
    <property type="component" value="Unassembled WGS sequence"/>
</dbReference>
<proteinExistence type="predicted"/>
<name>A0ABD3X767_SINWO</name>
<feature type="non-terminal residue" evidence="2">
    <location>
        <position position="58"/>
    </location>
</feature>
<dbReference type="EMBL" id="JBJQND010000004">
    <property type="protein sequence ID" value="KAL3880735.1"/>
    <property type="molecule type" value="Genomic_DNA"/>
</dbReference>
<evidence type="ECO:0000313" key="1">
    <source>
        <dbReference type="EMBL" id="KAL3880733.1"/>
    </source>
</evidence>
<gene>
    <name evidence="1" type="ORF">ACJMK2_032950</name>
    <name evidence="2" type="ORF">ACJMK2_032952</name>
    <name evidence="3" type="ORF">ACJMK2_032953</name>
</gene>
<dbReference type="EMBL" id="JBJQND010000004">
    <property type="protein sequence ID" value="KAL3880733.1"/>
    <property type="molecule type" value="Genomic_DNA"/>
</dbReference>